<comment type="caution">
    <text evidence="4">The sequence shown here is derived from an EMBL/GenBank/DDBJ whole genome shotgun (WGS) entry which is preliminary data.</text>
</comment>
<dbReference type="Pfam" id="PF25989">
    <property type="entry name" value="YknX_C"/>
    <property type="match status" value="1"/>
</dbReference>
<reference evidence="4 5" key="1">
    <citation type="submission" date="2018-01" db="EMBL/GenBank/DDBJ databases">
        <title>The draft genome sequence of Cohaesibacter sp. H1304.</title>
        <authorList>
            <person name="Wang N.-N."/>
            <person name="Du Z.-J."/>
        </authorList>
    </citation>
    <scope>NUCLEOTIDE SEQUENCE [LARGE SCALE GENOMIC DNA]</scope>
    <source>
        <strain evidence="4 5">H1304</strain>
    </source>
</reference>
<name>A0A2N5XX51_9HYPH</name>
<dbReference type="Gene3D" id="2.40.420.20">
    <property type="match status" value="1"/>
</dbReference>
<dbReference type="GO" id="GO:0030313">
    <property type="term" value="C:cell envelope"/>
    <property type="evidence" value="ECO:0007669"/>
    <property type="project" value="UniProtKB-SubCell"/>
</dbReference>
<dbReference type="PANTHER" id="PTHR32347:SF29">
    <property type="entry name" value="UPF0194 MEMBRANE PROTEIN YBHG"/>
    <property type="match status" value="1"/>
</dbReference>
<evidence type="ECO:0000313" key="4">
    <source>
        <dbReference type="EMBL" id="PLW79037.1"/>
    </source>
</evidence>
<dbReference type="Gene3D" id="2.40.30.170">
    <property type="match status" value="1"/>
</dbReference>
<dbReference type="InterPro" id="IPR058637">
    <property type="entry name" value="YknX-like_C"/>
</dbReference>
<dbReference type="EMBL" id="PKUQ01000001">
    <property type="protein sequence ID" value="PLW79037.1"/>
    <property type="molecule type" value="Genomic_DNA"/>
</dbReference>
<dbReference type="RefSeq" id="WP_101532119.1">
    <property type="nucleotide sequence ID" value="NZ_JBFHIU010000126.1"/>
</dbReference>
<gene>
    <name evidence="4" type="ORF">C0081_02045</name>
</gene>
<accession>A0A2N5XX51</accession>
<dbReference type="Gene3D" id="1.10.287.470">
    <property type="entry name" value="Helix hairpin bin"/>
    <property type="match status" value="1"/>
</dbReference>
<sequence length="407" mass="44245">MAKKKSRSYFTIVAVLVTAAALAYAFWPRALSVDIGTVKRGPMTLTIDEEGRTRVRDAYVVSTPVAGRLMRVEAQPGDAVIKNETIVAQMRPLNPAALDIRTREQARAAVAAAEAALRVSRADLNKAMADLDFAQSEWGRAKKLAEKGTESQAALDRFRSNLRAASAMRDTAQAAISVREAELANARARLISFDGPEQASAQMGDADIPLRAPATGRILRVIQQSETTLTAGTPIMEIGNIAHDLEIVVELLSTDAVQVSPGDRVIVDDWGGDTQLEGKVERVDPWGFKKFSSLGVEEQRVNAIIRFTGARQSRDKLGHGYRVEVRIIIWEDQSTLLIPSNALFRDGDYWAVFRVIDGKAIQTRVKVGKDNGLSAQILDGLEVGDAIILYPSSGISNGAKVAQRVIE</sequence>
<feature type="domain" description="YknX-like C-terminal permuted SH3-like" evidence="3">
    <location>
        <begin position="337"/>
        <end position="402"/>
    </location>
</feature>
<keyword evidence="2" id="KW-0175">Coiled coil</keyword>
<organism evidence="4 5">
    <name type="scientific">Cohaesibacter celericrescens</name>
    <dbReference type="NCBI Taxonomy" id="2067669"/>
    <lineage>
        <taxon>Bacteria</taxon>
        <taxon>Pseudomonadati</taxon>
        <taxon>Pseudomonadota</taxon>
        <taxon>Alphaproteobacteria</taxon>
        <taxon>Hyphomicrobiales</taxon>
        <taxon>Cohaesibacteraceae</taxon>
    </lineage>
</organism>
<evidence type="ECO:0000256" key="1">
    <source>
        <dbReference type="ARBA" id="ARBA00004196"/>
    </source>
</evidence>
<dbReference type="PANTHER" id="PTHR32347">
    <property type="entry name" value="EFFLUX SYSTEM COMPONENT YKNX-RELATED"/>
    <property type="match status" value="1"/>
</dbReference>
<evidence type="ECO:0000256" key="2">
    <source>
        <dbReference type="ARBA" id="ARBA00023054"/>
    </source>
</evidence>
<dbReference type="InterPro" id="IPR050465">
    <property type="entry name" value="UPF0194_transport"/>
</dbReference>
<comment type="subcellular location">
    <subcellularLocation>
        <location evidence="1">Cell envelope</location>
    </subcellularLocation>
</comment>
<dbReference type="AlphaFoldDB" id="A0A2N5XX51"/>
<protein>
    <submittedName>
        <fullName evidence="4">RND transporter</fullName>
    </submittedName>
</protein>
<proteinExistence type="predicted"/>
<evidence type="ECO:0000313" key="5">
    <source>
        <dbReference type="Proteomes" id="UP000234881"/>
    </source>
</evidence>
<dbReference type="OrthoDB" id="9791520at2"/>
<dbReference type="Proteomes" id="UP000234881">
    <property type="component" value="Unassembled WGS sequence"/>
</dbReference>
<evidence type="ECO:0000259" key="3">
    <source>
        <dbReference type="Pfam" id="PF25989"/>
    </source>
</evidence>
<dbReference type="Gene3D" id="2.40.50.100">
    <property type="match status" value="1"/>
</dbReference>
<keyword evidence="5" id="KW-1185">Reference proteome</keyword>